<dbReference type="RefSeq" id="WP_090222819.1">
    <property type="nucleotide sequence ID" value="NZ_FOZP01000001.1"/>
</dbReference>
<dbReference type="EMBL" id="FOZP01000001">
    <property type="protein sequence ID" value="SFS33555.1"/>
    <property type="molecule type" value="Genomic_DNA"/>
</dbReference>
<dbReference type="AlphaFoldDB" id="A0A1I6P0C1"/>
<dbReference type="OrthoDB" id="1201582at2"/>
<name>A0A1I6P0C1_9FLAO</name>
<dbReference type="PROSITE" id="PS51257">
    <property type="entry name" value="PROKAR_LIPOPROTEIN"/>
    <property type="match status" value="1"/>
</dbReference>
<evidence type="ECO:0008006" key="3">
    <source>
        <dbReference type="Google" id="ProtNLM"/>
    </source>
</evidence>
<keyword evidence="2" id="KW-1185">Reference proteome</keyword>
<accession>A0A1I6P0C1</accession>
<gene>
    <name evidence="1" type="ORF">SAMN04488006_0766</name>
</gene>
<protein>
    <recommendedName>
        <fullName evidence="3">Gliding motility lipoprotein GldD</fullName>
    </recommendedName>
</protein>
<organism evidence="1 2">
    <name type="scientific">Lutibacter maritimus</name>
    <dbReference type="NCBI Taxonomy" id="593133"/>
    <lineage>
        <taxon>Bacteria</taxon>
        <taxon>Pseudomonadati</taxon>
        <taxon>Bacteroidota</taxon>
        <taxon>Flavobacteriia</taxon>
        <taxon>Flavobacteriales</taxon>
        <taxon>Flavobacteriaceae</taxon>
        <taxon>Lutibacter</taxon>
    </lineage>
</organism>
<reference evidence="2" key="1">
    <citation type="submission" date="2016-10" db="EMBL/GenBank/DDBJ databases">
        <authorList>
            <person name="Varghese N."/>
            <person name="Submissions S."/>
        </authorList>
    </citation>
    <scope>NUCLEOTIDE SEQUENCE [LARGE SCALE GENOMIC DNA]</scope>
    <source>
        <strain evidence="2">DSM 24450</strain>
    </source>
</reference>
<dbReference type="STRING" id="593133.SAMN04488006_0766"/>
<dbReference type="Proteomes" id="UP000199312">
    <property type="component" value="Unassembled WGS sequence"/>
</dbReference>
<sequence>MRKFSVFFLLIIVIISCKKESDLSKEFDCDYEGLSNLKTYSDFKNNFKIHIPTSWKTTKYYSDVQSEIFTADTLKQLTETYILKTSYALGSLNFDTDFYQKTDSIIHQNNLKKIKSGTTTFIELPTFWYVVKGEKNGFSYHQFNLISKKGDLAYFTASVEIYGDLNVNERICESLALLEKIEFLQ</sequence>
<evidence type="ECO:0000313" key="1">
    <source>
        <dbReference type="EMBL" id="SFS33555.1"/>
    </source>
</evidence>
<evidence type="ECO:0000313" key="2">
    <source>
        <dbReference type="Proteomes" id="UP000199312"/>
    </source>
</evidence>
<proteinExistence type="predicted"/>